<reference evidence="2" key="1">
    <citation type="submission" date="2020-07" db="EMBL/GenBank/DDBJ databases">
        <title>Draft Genome Sequence of a Deep-Sea Yeast, Naganishia (Cryptococcus) liquefaciens strain N6.</title>
        <authorList>
            <person name="Han Y.W."/>
            <person name="Kajitani R."/>
            <person name="Morimoto H."/>
            <person name="Parhat M."/>
            <person name="Tsubouchi H."/>
            <person name="Bakenova O."/>
            <person name="Ogata M."/>
            <person name="Argunhan B."/>
            <person name="Aoki R."/>
            <person name="Kajiwara S."/>
            <person name="Itoh T."/>
            <person name="Iwasaki H."/>
        </authorList>
    </citation>
    <scope>NUCLEOTIDE SEQUENCE</scope>
    <source>
        <strain evidence="2">N6</strain>
    </source>
</reference>
<evidence type="ECO:0000313" key="3">
    <source>
        <dbReference type="Proteomes" id="UP000620104"/>
    </source>
</evidence>
<organism evidence="2 3">
    <name type="scientific">Naganishia liquefaciens</name>
    <dbReference type="NCBI Taxonomy" id="104408"/>
    <lineage>
        <taxon>Eukaryota</taxon>
        <taxon>Fungi</taxon>
        <taxon>Dikarya</taxon>
        <taxon>Basidiomycota</taxon>
        <taxon>Agaricomycotina</taxon>
        <taxon>Tremellomycetes</taxon>
        <taxon>Filobasidiales</taxon>
        <taxon>Filobasidiaceae</taxon>
        <taxon>Naganishia</taxon>
    </lineage>
</organism>
<dbReference type="AlphaFoldDB" id="A0A8H3TQW8"/>
<proteinExistence type="predicted"/>
<feature type="region of interest" description="Disordered" evidence="1">
    <location>
        <begin position="17"/>
        <end position="42"/>
    </location>
</feature>
<evidence type="ECO:0000313" key="2">
    <source>
        <dbReference type="EMBL" id="GHJ84960.1"/>
    </source>
</evidence>
<name>A0A8H3TQW8_9TREE</name>
<protein>
    <submittedName>
        <fullName evidence="2">Uncharacterized protein</fullName>
    </submittedName>
</protein>
<sequence>MFSASLDQSLQSLGTQHAEPSVGSFSPMGTSQGSATSPVSATKISSVPPQFIQISGAHPQFLTSKEKVIFEEYYGQGTFKEALHLAFKHAIIDFKCGFMTDEAKRNEFSEFITYDGRSKTPSHLVFPVFELRKSLQSDSPLEISLWVDRMTHIPVIKSVVVQAGKPQAADSKSAPLEFALQSVLPNQPLPGSLPGSFSFTGTGDLVNGLTAQADEGSRGSLTFDTSCPSVVLDPSALSVVSQSLGGTGSLNNRRPSLSTHSSLPDISLASDTRAVIDRTTVPTEVASFRLKATIDLFIKKESFNAVKLKPVGLSKIWINLIPHEKRSDFQDGQLASMKLQSRGDPQHHRDQKDMKSIPIYLRELLLVEARKAILRHLFKVDPSILQYFPGYRSVVLGENHQKESDSALSPKKKELKPPEQRQLEQLRSLPFSATYSPYTSVLKKVMDPYFQKAGEFNLEFSLKKRPAELEENSTWELLVSGVKVSSAPDVGTLSPESEASIA</sequence>
<evidence type="ECO:0000256" key="1">
    <source>
        <dbReference type="SAM" id="MobiDB-lite"/>
    </source>
</evidence>
<keyword evidence="3" id="KW-1185">Reference proteome</keyword>
<feature type="compositionally biased region" description="Polar residues" evidence="1">
    <location>
        <begin position="23"/>
        <end position="42"/>
    </location>
</feature>
<dbReference type="Proteomes" id="UP000620104">
    <property type="component" value="Unassembled WGS sequence"/>
</dbReference>
<comment type="caution">
    <text evidence="2">The sequence shown here is derived from an EMBL/GenBank/DDBJ whole genome shotgun (WGS) entry which is preliminary data.</text>
</comment>
<gene>
    <name evidence="2" type="ORF">NliqN6_1362</name>
</gene>
<accession>A0A8H3TQW8</accession>
<dbReference type="EMBL" id="BLZA01000010">
    <property type="protein sequence ID" value="GHJ84960.1"/>
    <property type="molecule type" value="Genomic_DNA"/>
</dbReference>